<dbReference type="NCBIfam" id="NF010707">
    <property type="entry name" value="PRK14109.1"/>
    <property type="match status" value="1"/>
</dbReference>
<dbReference type="CDD" id="cd05401">
    <property type="entry name" value="NT_GlnE_GlnD_like"/>
    <property type="match status" value="2"/>
</dbReference>
<dbReference type="Gene3D" id="1.20.120.330">
    <property type="entry name" value="Nucleotidyltransferases domain 2"/>
    <property type="match status" value="2"/>
</dbReference>
<dbReference type="PANTHER" id="PTHR30621">
    <property type="entry name" value="GLUTAMINE SYNTHETASE ADENYLYLTRANSFERASE"/>
    <property type="match status" value="1"/>
</dbReference>
<dbReference type="Pfam" id="PF08335">
    <property type="entry name" value="GlnD_UR_UTase"/>
    <property type="match status" value="2"/>
</dbReference>
<organism evidence="10 11">
    <name type="scientific">Pseudoglutamicibacter albus</name>
    <dbReference type="NCBI Taxonomy" id="98671"/>
    <lineage>
        <taxon>Bacteria</taxon>
        <taxon>Bacillati</taxon>
        <taxon>Actinomycetota</taxon>
        <taxon>Actinomycetes</taxon>
        <taxon>Micrococcales</taxon>
        <taxon>Micrococcaceae</taxon>
        <taxon>Pseudoglutamicibacter</taxon>
    </lineage>
</organism>
<feature type="domain" description="Glutamate-ammonia ligase adenylyltransferase repeated" evidence="8">
    <location>
        <begin position="170"/>
        <end position="361"/>
    </location>
</feature>
<dbReference type="EMBL" id="JAVDXX010000001">
    <property type="protein sequence ID" value="MDR7293821.1"/>
    <property type="molecule type" value="Genomic_DNA"/>
</dbReference>
<evidence type="ECO:0000259" key="8">
    <source>
        <dbReference type="Pfam" id="PF03710"/>
    </source>
</evidence>
<dbReference type="InterPro" id="IPR023057">
    <property type="entry name" value="GlnE"/>
</dbReference>
<feature type="compositionally biased region" description="Polar residues" evidence="7">
    <location>
        <begin position="13"/>
        <end position="35"/>
    </location>
</feature>
<keyword evidence="5" id="KW-0460">Magnesium</keyword>
<name>A0ABU1Z1D1_9MICC</name>
<keyword evidence="2 10" id="KW-0548">Nucleotidyltransferase</keyword>
<dbReference type="RefSeq" id="WP_310247040.1">
    <property type="nucleotide sequence ID" value="NZ_JAVDXX010000001.1"/>
</dbReference>
<gene>
    <name evidence="10" type="ORF">J2S67_001089</name>
</gene>
<dbReference type="SUPFAM" id="SSF81301">
    <property type="entry name" value="Nucleotidyltransferase"/>
    <property type="match status" value="2"/>
</dbReference>
<keyword evidence="6" id="KW-0511">Multifunctional enzyme</keyword>
<evidence type="ECO:0000256" key="6">
    <source>
        <dbReference type="ARBA" id="ARBA00023268"/>
    </source>
</evidence>
<evidence type="ECO:0000256" key="4">
    <source>
        <dbReference type="ARBA" id="ARBA00022840"/>
    </source>
</evidence>
<evidence type="ECO:0000256" key="3">
    <source>
        <dbReference type="ARBA" id="ARBA00022741"/>
    </source>
</evidence>
<feature type="domain" description="PII-uridylyltransferase/Glutamine-synthetase adenylyltransferase" evidence="9">
    <location>
        <begin position="910"/>
        <end position="1039"/>
    </location>
</feature>
<feature type="compositionally biased region" description="Basic and acidic residues" evidence="7">
    <location>
        <begin position="1"/>
        <end position="11"/>
    </location>
</feature>
<dbReference type="GO" id="GO:0008882">
    <property type="term" value="F:[glutamate-ammonia-ligase] adenylyltransferase activity"/>
    <property type="evidence" value="ECO:0007669"/>
    <property type="project" value="UniProtKB-EC"/>
</dbReference>
<dbReference type="InterPro" id="IPR043519">
    <property type="entry name" value="NT_sf"/>
</dbReference>
<dbReference type="EC" id="2.7.7.42" evidence="10"/>
<dbReference type="InterPro" id="IPR013546">
    <property type="entry name" value="PII_UdlTrfase/GS_AdlTrfase"/>
</dbReference>
<evidence type="ECO:0000256" key="5">
    <source>
        <dbReference type="ARBA" id="ARBA00022842"/>
    </source>
</evidence>
<keyword evidence="4" id="KW-0067">ATP-binding</keyword>
<dbReference type="Pfam" id="PF03710">
    <property type="entry name" value="GlnE"/>
    <property type="match status" value="2"/>
</dbReference>
<reference evidence="10" key="1">
    <citation type="submission" date="2023-07" db="EMBL/GenBank/DDBJ databases">
        <title>Sequencing the genomes of 1000 actinobacteria strains.</title>
        <authorList>
            <person name="Klenk H.-P."/>
        </authorList>
    </citation>
    <scope>NUCLEOTIDE SEQUENCE</scope>
    <source>
        <strain evidence="10">DSM 13068</strain>
    </source>
</reference>
<dbReference type="PANTHER" id="PTHR30621:SF0">
    <property type="entry name" value="BIFUNCTIONAL GLUTAMINE SYNTHETASE ADENYLYLTRANSFERASE_ADENYLYL-REMOVING ENZYME"/>
    <property type="match status" value="1"/>
</dbReference>
<protein>
    <submittedName>
        <fullName evidence="10">Glutamate-ammonia-ligase adenylyltransferase</fullName>
        <ecNumber evidence="10">2.7.7.42</ecNumber>
    </submittedName>
</protein>
<keyword evidence="1 10" id="KW-0808">Transferase</keyword>
<feature type="region of interest" description="Disordered" evidence="7">
    <location>
        <begin position="1"/>
        <end position="35"/>
    </location>
</feature>
<feature type="domain" description="Glutamate-ammonia ligase adenylyltransferase repeated" evidence="8">
    <location>
        <begin position="635"/>
        <end position="875"/>
    </location>
</feature>
<evidence type="ECO:0000313" key="10">
    <source>
        <dbReference type="EMBL" id="MDR7293821.1"/>
    </source>
</evidence>
<dbReference type="InterPro" id="IPR005190">
    <property type="entry name" value="GlnE_rpt_dom"/>
</dbReference>
<dbReference type="Proteomes" id="UP001180715">
    <property type="component" value="Unassembled WGS sequence"/>
</dbReference>
<sequence length="1045" mass="114993">MTHPQEDKHPSTVEASSVASPAIGSSTVDSPGIDSSTIDRAVRAAGFNDSKRARALLRSKELTNIDHVRVLEALRATADPDMALLNVIRLLERVPSLAETVEDPQRNQPLFMLAGASEALIDFVLRHPDQAEAFSIARPSEYEPSDPSGLRAKMLTAVGADPQSDVPIAAVADDATVAALRVAYRAELLDTAMKDVCADDAAESVRMVAAELADLAAAAVDGALAIAYRHVADTYPDTDVTQVRLAVIGMGKCGARELNYVSDVDVIYVHSVKEGAETQAVERAEDIAANLTKAMGHIVGSTGKEPALWELDANLRPEGQDGAMSRTLASHLNYYKRWAEHWEFQALLKARPIAGDTALGDEYIEAIWPMVWEASRRDGFVEAVQKMRQRVTDNIPQAEVERQIKLGPGGLRDVEFTVQLLQLVHGRVDEGLRVRGTLEALDALASAAYISRDDARQFSADYRYLRSLEHRIQLVRLRRTHAMPKSEAEQRALARGVASPDERQVVTAENMLTAWRKIKARVRGLHQKIFFRPLLAAAAGLQDDEVRLTPGAAQARLKVLGYADPKQAMRHIEALTGGISRTAALQRHLLPVMLEWFADGVSPDAGLLGFRRLSDALGSTPWFMSMLRDSPAGAERLCRILSTSRMVVDLLEVSPEATAWLGNDSDLQPRSWERLWKQVSAKLDRHEDAADGGMQLVRTARRRELLRVALAHGSGLIDVEELGRALSNVDQAAVMGAWHVARRQEVAEHGELAQFAVIAMGRQGGAEIGYGSDLDAMYVYEPVEGGDPEAAKQQANRMASALGHLLSGSLTPPILAEHRLKIDVDLRPEGKNGPLVRSLDSYADYYEKWAETWERQALLRARPFAGDEEVGAKFVELIDPVRYQHGLSEKELQEIRRVKARVEGERLPRGVNPRRHVKLGPGGLSDVEWLVQSMQLRFAKRYPGLQTTNTLEALRAGHQAGLISQEDAESLETAWKLATDVRAANMACTGRASDSFPSSRSEISAVATWIGWGKDAGPELEEAWLRVARRARQVFEELFYGEQPR</sequence>
<evidence type="ECO:0000256" key="2">
    <source>
        <dbReference type="ARBA" id="ARBA00022695"/>
    </source>
</evidence>
<evidence type="ECO:0000256" key="1">
    <source>
        <dbReference type="ARBA" id="ARBA00022679"/>
    </source>
</evidence>
<evidence type="ECO:0000259" key="9">
    <source>
        <dbReference type="Pfam" id="PF08335"/>
    </source>
</evidence>
<feature type="domain" description="PII-uridylyltransferase/Glutamine-synthetase adenylyltransferase" evidence="9">
    <location>
        <begin position="388"/>
        <end position="530"/>
    </location>
</feature>
<dbReference type="Gene3D" id="3.30.460.10">
    <property type="entry name" value="Beta Polymerase, domain 2"/>
    <property type="match status" value="2"/>
</dbReference>
<keyword evidence="3" id="KW-0547">Nucleotide-binding</keyword>
<comment type="caution">
    <text evidence="10">The sequence shown here is derived from an EMBL/GenBank/DDBJ whole genome shotgun (WGS) entry which is preliminary data.</text>
</comment>
<proteinExistence type="predicted"/>
<dbReference type="SUPFAM" id="SSF81593">
    <property type="entry name" value="Nucleotidyltransferase substrate binding subunit/domain"/>
    <property type="match status" value="2"/>
</dbReference>
<keyword evidence="11" id="KW-1185">Reference proteome</keyword>
<evidence type="ECO:0000313" key="11">
    <source>
        <dbReference type="Proteomes" id="UP001180715"/>
    </source>
</evidence>
<accession>A0ABU1Z1D1</accession>
<evidence type="ECO:0000256" key="7">
    <source>
        <dbReference type="SAM" id="MobiDB-lite"/>
    </source>
</evidence>